<feature type="domain" description="Macro" evidence="3">
    <location>
        <begin position="16"/>
        <end position="192"/>
    </location>
</feature>
<feature type="compositionally biased region" description="Basic and acidic residues" evidence="1">
    <location>
        <begin position="266"/>
        <end position="276"/>
    </location>
</feature>
<feature type="compositionally biased region" description="Basic and acidic residues" evidence="1">
    <location>
        <begin position="204"/>
        <end position="241"/>
    </location>
</feature>
<feature type="compositionally biased region" description="Basic and acidic residues" evidence="1">
    <location>
        <begin position="287"/>
        <end position="353"/>
    </location>
</feature>
<comment type="caution">
    <text evidence="4">The sequence shown here is derived from an EMBL/GenBank/DDBJ whole genome shotgun (WGS) entry which is preliminary data.</text>
</comment>
<dbReference type="NCBIfam" id="NF001664">
    <property type="entry name" value="PRK00431.1-6"/>
    <property type="match status" value="1"/>
</dbReference>
<feature type="compositionally biased region" description="Polar residues" evidence="1">
    <location>
        <begin position="367"/>
        <end position="380"/>
    </location>
</feature>
<reference evidence="4 5" key="1">
    <citation type="submission" date="2024-02" db="EMBL/GenBank/DDBJ databases">
        <authorList>
            <person name="Daric V."/>
            <person name="Darras S."/>
        </authorList>
    </citation>
    <scope>NUCLEOTIDE SEQUENCE [LARGE SCALE GENOMIC DNA]</scope>
</reference>
<dbReference type="EMBL" id="CAWYQH010000046">
    <property type="protein sequence ID" value="CAK8677522.1"/>
    <property type="molecule type" value="Genomic_DNA"/>
</dbReference>
<gene>
    <name evidence="4" type="ORF">CVLEPA_LOCUS6895</name>
</gene>
<dbReference type="SMART" id="SM00506">
    <property type="entry name" value="A1pp"/>
    <property type="match status" value="1"/>
</dbReference>
<evidence type="ECO:0000313" key="5">
    <source>
        <dbReference type="Proteomes" id="UP001642483"/>
    </source>
</evidence>
<evidence type="ECO:0000256" key="2">
    <source>
        <dbReference type="SAM" id="SignalP"/>
    </source>
</evidence>
<sequence length="400" mass="44237">MFVLLIFVLGAVTIIMQKFKCNPNFNKRIKIKKADITALKVDAVTNAANESLLGGGGVDGAIHRAAGRELLRECRTLNGCKTGEAKITKGYKLPARHVIHTVGPIGEQPEKLRSCYYNSLELARRSNLSSIAFPCISTGVYGYPNEHAARVALGTVRQWMEENGTNLNLKIIFCLFLEIDEYHYGRLVDVYFPGFSAKSAKSKPGLDSHAGSDKIQDNNVRESNSSRERPSQDGVDARNRTEAVSSSPAGGNEKTKDAVTDLDDDKTEKKNSEKVVTEQQEEVDTLTEDKSKTKEEQKDVEALGSKDLKEYEAKDEDKRPSKAAKEHGSKDAEKHPVKEKRKSQDVDESRMEGAEETELDTDDKPTDSASCAHSENGTSFKKQEKGADVDTYKQIPSEFV</sequence>
<keyword evidence="2" id="KW-0732">Signal</keyword>
<dbReference type="Gene3D" id="3.40.220.10">
    <property type="entry name" value="Leucine Aminopeptidase, subunit E, domain 1"/>
    <property type="match status" value="1"/>
</dbReference>
<organism evidence="4 5">
    <name type="scientific">Clavelina lepadiformis</name>
    <name type="common">Light-bulb sea squirt</name>
    <name type="synonym">Ascidia lepadiformis</name>
    <dbReference type="NCBI Taxonomy" id="159417"/>
    <lineage>
        <taxon>Eukaryota</taxon>
        <taxon>Metazoa</taxon>
        <taxon>Chordata</taxon>
        <taxon>Tunicata</taxon>
        <taxon>Ascidiacea</taxon>
        <taxon>Aplousobranchia</taxon>
        <taxon>Clavelinidae</taxon>
        <taxon>Clavelina</taxon>
    </lineage>
</organism>
<keyword evidence="5" id="KW-1185">Reference proteome</keyword>
<dbReference type="PANTHER" id="PTHR11106">
    <property type="entry name" value="GANGLIOSIDE INDUCED DIFFERENTIATION ASSOCIATED PROTEIN 2-RELATED"/>
    <property type="match status" value="1"/>
</dbReference>
<dbReference type="SUPFAM" id="SSF52949">
    <property type="entry name" value="Macro domain-like"/>
    <property type="match status" value="1"/>
</dbReference>
<evidence type="ECO:0000313" key="4">
    <source>
        <dbReference type="EMBL" id="CAK8677522.1"/>
    </source>
</evidence>
<proteinExistence type="predicted"/>
<dbReference type="PANTHER" id="PTHR11106:SF27">
    <property type="entry name" value="MACRO DOMAIN-CONTAINING PROTEIN"/>
    <property type="match status" value="1"/>
</dbReference>
<accession>A0ABP0FGQ1</accession>
<feature type="region of interest" description="Disordered" evidence="1">
    <location>
        <begin position="202"/>
        <end position="400"/>
    </location>
</feature>
<protein>
    <recommendedName>
        <fullName evidence="3">Macro domain-containing protein</fullName>
    </recommendedName>
</protein>
<name>A0ABP0FGQ1_CLALP</name>
<evidence type="ECO:0000256" key="1">
    <source>
        <dbReference type="SAM" id="MobiDB-lite"/>
    </source>
</evidence>
<feature type="chain" id="PRO_5046726780" description="Macro domain-containing protein" evidence="2">
    <location>
        <begin position="22"/>
        <end position="400"/>
    </location>
</feature>
<dbReference type="CDD" id="cd02908">
    <property type="entry name" value="Macro_OAADPr_deacetylase"/>
    <property type="match status" value="1"/>
</dbReference>
<feature type="signal peptide" evidence="2">
    <location>
        <begin position="1"/>
        <end position="21"/>
    </location>
</feature>
<dbReference type="InterPro" id="IPR043472">
    <property type="entry name" value="Macro_dom-like"/>
</dbReference>
<dbReference type="Pfam" id="PF01661">
    <property type="entry name" value="Macro"/>
    <property type="match status" value="1"/>
</dbReference>
<dbReference type="PROSITE" id="PS51154">
    <property type="entry name" value="MACRO"/>
    <property type="match status" value="1"/>
</dbReference>
<feature type="compositionally biased region" description="Basic and acidic residues" evidence="1">
    <location>
        <begin position="381"/>
        <end position="391"/>
    </location>
</feature>
<dbReference type="InterPro" id="IPR002589">
    <property type="entry name" value="Macro_dom"/>
</dbReference>
<evidence type="ECO:0000259" key="3">
    <source>
        <dbReference type="PROSITE" id="PS51154"/>
    </source>
</evidence>
<dbReference type="Proteomes" id="UP001642483">
    <property type="component" value="Unassembled WGS sequence"/>
</dbReference>